<name>A0A2H1VZ03_SPOFR</name>
<proteinExistence type="predicted"/>
<reference evidence="1" key="1">
    <citation type="submission" date="2016-07" db="EMBL/GenBank/DDBJ databases">
        <authorList>
            <person name="Bretaudeau A."/>
        </authorList>
    </citation>
    <scope>NUCLEOTIDE SEQUENCE</scope>
    <source>
        <strain evidence="1">Rice</strain>
        <tissue evidence="1">Whole body</tissue>
    </source>
</reference>
<dbReference type="AlphaFoldDB" id="A0A2H1VZ03"/>
<protein>
    <submittedName>
        <fullName evidence="1">SFRICE_036728</fullName>
    </submittedName>
</protein>
<dbReference type="EMBL" id="ODYU01005320">
    <property type="protein sequence ID" value="SOQ46048.1"/>
    <property type="molecule type" value="Genomic_DNA"/>
</dbReference>
<sequence length="126" mass="14455">MSFRTEYYGNRTSYTLRGSRLPSHYNNRAGTKVGALNLIFSSDNVSKPILFSTSLLSDHHRWGPVGLMPTWSCGMSTGLPELRHEKQELERNTMMDLECARYGVKEQGIDVITSDMVEWKMKTLHR</sequence>
<evidence type="ECO:0000313" key="1">
    <source>
        <dbReference type="EMBL" id="SOQ46048.1"/>
    </source>
</evidence>
<gene>
    <name evidence="1" type="ORF">SFRICE_036728</name>
</gene>
<accession>A0A2H1VZ03</accession>
<organism evidence="1">
    <name type="scientific">Spodoptera frugiperda</name>
    <name type="common">Fall armyworm</name>
    <dbReference type="NCBI Taxonomy" id="7108"/>
    <lineage>
        <taxon>Eukaryota</taxon>
        <taxon>Metazoa</taxon>
        <taxon>Ecdysozoa</taxon>
        <taxon>Arthropoda</taxon>
        <taxon>Hexapoda</taxon>
        <taxon>Insecta</taxon>
        <taxon>Pterygota</taxon>
        <taxon>Neoptera</taxon>
        <taxon>Endopterygota</taxon>
        <taxon>Lepidoptera</taxon>
        <taxon>Glossata</taxon>
        <taxon>Ditrysia</taxon>
        <taxon>Noctuoidea</taxon>
        <taxon>Noctuidae</taxon>
        <taxon>Amphipyrinae</taxon>
        <taxon>Spodoptera</taxon>
    </lineage>
</organism>